<keyword evidence="3" id="KW-1185">Reference proteome</keyword>
<reference evidence="2" key="1">
    <citation type="submission" date="2022-04" db="EMBL/GenBank/DDBJ databases">
        <title>Complete genome of Methanoplanus endosymbiosus DSM 3599.</title>
        <authorList>
            <person name="Chen S.-C."/>
            <person name="You Y.-T."/>
            <person name="Zhou Y.-Z."/>
            <person name="Lai M.-C."/>
        </authorList>
    </citation>
    <scope>NUCLEOTIDE SEQUENCE</scope>
    <source>
        <strain evidence="2">DSM 3599</strain>
    </source>
</reference>
<gene>
    <name evidence="2" type="ORF">L6E24_02450</name>
</gene>
<organism evidence="2 3">
    <name type="scientific">Methanoplanus endosymbiosus</name>
    <dbReference type="NCBI Taxonomy" id="33865"/>
    <lineage>
        <taxon>Archaea</taxon>
        <taxon>Methanobacteriati</taxon>
        <taxon>Methanobacteriota</taxon>
        <taxon>Stenosarchaea group</taxon>
        <taxon>Methanomicrobia</taxon>
        <taxon>Methanomicrobiales</taxon>
        <taxon>Methanomicrobiaceae</taxon>
        <taxon>Methanoplanus</taxon>
    </lineage>
</organism>
<proteinExistence type="predicted"/>
<dbReference type="EMBL" id="CP096115">
    <property type="protein sequence ID" value="UUX93007.1"/>
    <property type="molecule type" value="Genomic_DNA"/>
</dbReference>
<dbReference type="GeneID" id="74306519"/>
<protein>
    <submittedName>
        <fullName evidence="2">AAA family ATPase</fullName>
    </submittedName>
</protein>
<name>A0A9E7PSM8_9EURY</name>
<dbReference type="InterPro" id="IPR027417">
    <property type="entry name" value="P-loop_NTPase"/>
</dbReference>
<dbReference type="RefSeq" id="WP_257743148.1">
    <property type="nucleotide sequence ID" value="NZ_CP096115.1"/>
</dbReference>
<evidence type="ECO:0000313" key="3">
    <source>
        <dbReference type="Proteomes" id="UP001060368"/>
    </source>
</evidence>
<evidence type="ECO:0000313" key="2">
    <source>
        <dbReference type="EMBL" id="UUX93007.1"/>
    </source>
</evidence>
<accession>A0A9E7PSM8</accession>
<evidence type="ECO:0000259" key="1">
    <source>
        <dbReference type="Pfam" id="PF02223"/>
    </source>
</evidence>
<dbReference type="SUPFAM" id="SSF52540">
    <property type="entry name" value="P-loop containing nucleoside triphosphate hydrolases"/>
    <property type="match status" value="1"/>
</dbReference>
<dbReference type="AlphaFoldDB" id="A0A9E7PSM8"/>
<dbReference type="Gene3D" id="3.40.50.300">
    <property type="entry name" value="P-loop containing nucleotide triphosphate hydrolases"/>
    <property type="match status" value="1"/>
</dbReference>
<dbReference type="Pfam" id="PF02223">
    <property type="entry name" value="Thymidylate_kin"/>
    <property type="match status" value="1"/>
</dbReference>
<dbReference type="KEGG" id="mend:L6E24_02450"/>
<sequence>MENRPKLHISIEGMDGVGKSTTSKMLAEKLDLILVEKPLHYLLENEGSIENYLKIRDYVNKQEDRVFTSWFYGLGNVYLYHKFKGQKIITDRHLLSNYCWSGTTESEIVFDALVNALGQPDFTFVLKADEKVVRKRLIERNIEDPDLPKINFIPEAYKKMEAFLKKYHMKSAIINTTSLNQDEVCEIIIKKLKSEGLV</sequence>
<feature type="domain" description="Thymidylate kinase-like" evidence="1">
    <location>
        <begin position="11"/>
        <end position="184"/>
    </location>
</feature>
<dbReference type="InterPro" id="IPR039430">
    <property type="entry name" value="Thymidylate_kin-like_dom"/>
</dbReference>
<dbReference type="Proteomes" id="UP001060368">
    <property type="component" value="Chromosome"/>
</dbReference>